<dbReference type="AlphaFoldDB" id="A0A8J8GB55"/>
<protein>
    <submittedName>
        <fullName evidence="4">ABC transporter substrate-binding protein</fullName>
    </submittedName>
</protein>
<dbReference type="RefSeq" id="WP_173729422.1">
    <property type="nucleotide sequence ID" value="NZ_JABTTE010000001.1"/>
</dbReference>
<feature type="domain" description="SsuA/THI5-like" evidence="3">
    <location>
        <begin position="115"/>
        <end position="274"/>
    </location>
</feature>
<dbReference type="Gene3D" id="3.40.190.10">
    <property type="entry name" value="Periplasmic binding protein-like II"/>
    <property type="match status" value="2"/>
</dbReference>
<sequence>MKTFKSSLFLIMMVLAILTITACGGKSTTEQNSEQAQAQSEQKEETTSAEKQTFTFLTPKGAPALPGLLLAEEGFENYQLELQTWDQLEQLLAHLQNQEGDFIAAPVNVASTLVNKGLPLKLINVNTWGTIFLVTTDDNVKTLADLEGESLYISHKSGPPDVLTKYLLEKEGIQDKVELNYATPPEIAQMLIAGKIKHAVLPEPVLSSVRIKLQDQVKEVIDFQAAWKEMYNLDLPQAGIVVTEKFAKEHPEVIEAFQKAYGEAIEKMYANPDEIAKLAEQYLDLKGPIVKNALNKMVIKLVEAKDAKASVEQYFLILLESQPESIGGQLPNEGFYYK</sequence>
<evidence type="ECO:0000259" key="3">
    <source>
        <dbReference type="Pfam" id="PF09084"/>
    </source>
</evidence>
<reference evidence="4" key="1">
    <citation type="submission" date="2020-06" db="EMBL/GenBank/DDBJ databases">
        <title>A novel thermopfilic bacterium from Erzurum, Turkey.</title>
        <authorList>
            <person name="Adiguzel A."/>
            <person name="Ay H."/>
            <person name="Baltaci M.O."/>
        </authorList>
    </citation>
    <scope>NUCLEOTIDE SEQUENCE</scope>
    <source>
        <strain evidence="4">P2</strain>
    </source>
</reference>
<dbReference type="PIRSF" id="PIRSF027386">
    <property type="entry name" value="UCP027386_ABC_sbc_TM0202"/>
    <property type="match status" value="1"/>
</dbReference>
<keyword evidence="2" id="KW-0732">Signal</keyword>
<evidence type="ECO:0000313" key="5">
    <source>
        <dbReference type="Proteomes" id="UP000625804"/>
    </source>
</evidence>
<evidence type="ECO:0000256" key="1">
    <source>
        <dbReference type="SAM" id="MobiDB-lite"/>
    </source>
</evidence>
<dbReference type="PROSITE" id="PS51257">
    <property type="entry name" value="PROKAR_LIPOPROTEIN"/>
    <property type="match status" value="1"/>
</dbReference>
<feature type="chain" id="PRO_5039344158" evidence="2">
    <location>
        <begin position="23"/>
        <end position="338"/>
    </location>
</feature>
<feature type="signal peptide" evidence="2">
    <location>
        <begin position="1"/>
        <end position="22"/>
    </location>
</feature>
<gene>
    <name evidence="4" type="ORF">HR057_00385</name>
</gene>
<name>A0A8J8GB55_9BACI</name>
<dbReference type="EMBL" id="JABTTE010000001">
    <property type="protein sequence ID" value="NSL50217.1"/>
    <property type="molecule type" value="Genomic_DNA"/>
</dbReference>
<dbReference type="Pfam" id="PF09084">
    <property type="entry name" value="NMT1"/>
    <property type="match status" value="1"/>
</dbReference>
<feature type="region of interest" description="Disordered" evidence="1">
    <location>
        <begin position="31"/>
        <end position="50"/>
    </location>
</feature>
<organism evidence="4 5">
    <name type="scientific">Calidifontibacillus erzurumensis</name>
    <dbReference type="NCBI Taxonomy" id="2741433"/>
    <lineage>
        <taxon>Bacteria</taxon>
        <taxon>Bacillati</taxon>
        <taxon>Bacillota</taxon>
        <taxon>Bacilli</taxon>
        <taxon>Bacillales</taxon>
        <taxon>Bacillaceae</taxon>
        <taxon>Calidifontibacillus/Schinkia group</taxon>
        <taxon>Calidifontibacillus</taxon>
    </lineage>
</organism>
<dbReference type="PANTHER" id="PTHR30024:SF46">
    <property type="entry name" value="ABC TRANSPORTER, SUBSTRATE-BINDING LIPOPROTEIN"/>
    <property type="match status" value="1"/>
</dbReference>
<feature type="compositionally biased region" description="Low complexity" evidence="1">
    <location>
        <begin position="31"/>
        <end position="40"/>
    </location>
</feature>
<dbReference type="Proteomes" id="UP000625804">
    <property type="component" value="Unassembled WGS sequence"/>
</dbReference>
<keyword evidence="5" id="KW-1185">Reference proteome</keyword>
<evidence type="ECO:0000313" key="4">
    <source>
        <dbReference type="EMBL" id="NSL50217.1"/>
    </source>
</evidence>
<evidence type="ECO:0000256" key="2">
    <source>
        <dbReference type="SAM" id="SignalP"/>
    </source>
</evidence>
<dbReference type="PANTHER" id="PTHR30024">
    <property type="entry name" value="ALIPHATIC SULFONATES-BINDING PROTEIN-RELATED"/>
    <property type="match status" value="1"/>
</dbReference>
<dbReference type="InterPro" id="IPR027024">
    <property type="entry name" value="UCP027386_ABC_sbc_TM0202"/>
</dbReference>
<dbReference type="SUPFAM" id="SSF53850">
    <property type="entry name" value="Periplasmic binding protein-like II"/>
    <property type="match status" value="1"/>
</dbReference>
<dbReference type="InterPro" id="IPR015168">
    <property type="entry name" value="SsuA/THI5"/>
</dbReference>
<comment type="caution">
    <text evidence="4">The sequence shown here is derived from an EMBL/GenBank/DDBJ whole genome shotgun (WGS) entry which is preliminary data.</text>
</comment>
<accession>A0A8J8GB55</accession>
<proteinExistence type="predicted"/>